<evidence type="ECO:0000313" key="1">
    <source>
        <dbReference type="Proteomes" id="UP000887576"/>
    </source>
</evidence>
<dbReference type="WBParaSite" id="JU765_v2.g19782.t1">
    <property type="protein sequence ID" value="JU765_v2.g19782.t1"/>
    <property type="gene ID" value="JU765_v2.g19782"/>
</dbReference>
<proteinExistence type="predicted"/>
<name>A0AC34QV63_9BILA</name>
<organism evidence="1 2">
    <name type="scientific">Panagrolaimus sp. JU765</name>
    <dbReference type="NCBI Taxonomy" id="591449"/>
    <lineage>
        <taxon>Eukaryota</taxon>
        <taxon>Metazoa</taxon>
        <taxon>Ecdysozoa</taxon>
        <taxon>Nematoda</taxon>
        <taxon>Chromadorea</taxon>
        <taxon>Rhabditida</taxon>
        <taxon>Tylenchina</taxon>
        <taxon>Panagrolaimomorpha</taxon>
        <taxon>Panagrolaimoidea</taxon>
        <taxon>Panagrolaimidae</taxon>
        <taxon>Panagrolaimus</taxon>
    </lineage>
</organism>
<protein>
    <submittedName>
        <fullName evidence="2">WD repeat domain phosphoinositide-interacting protein 4</fullName>
    </submittedName>
</protein>
<reference evidence="2" key="1">
    <citation type="submission" date="2022-11" db="UniProtKB">
        <authorList>
            <consortium name="WormBaseParasite"/>
        </authorList>
    </citation>
    <scope>IDENTIFICATION</scope>
</reference>
<accession>A0AC34QV63</accession>
<sequence length="355" mass="39486">MPNPLIRQISFNHHQDCFALATDEGVRIFNSDPLIELINLKSQDVGSVRLVSLLNRTNLVAMVSGNPRPKFANNVVMIYDTKLKKFVVEVAVGGPILNIAFTTNRLIVVLHCFIYVFNTSNFELVRTEETSKNLQGLMTISPDNKLEILAYPGTKVGSVQLVNLQNASQSRSLAPSVIFAHNSPLSRIVLNNQATRIATGSIKGTVIKLFNTRTRELLLELRRGVDTAALHCLRFSYDSAYLAVSSDKGTIHIFSLSESDADKQSVQKIFDSIRFAKDERRSAVQFSLPNTEQVVECAFITSTMTSGLSEQPALDKDLIAIGYDGTYYRFSECSSKPQGHELLFDLAADQEFWNV</sequence>
<dbReference type="Proteomes" id="UP000887576">
    <property type="component" value="Unplaced"/>
</dbReference>
<evidence type="ECO:0000313" key="2">
    <source>
        <dbReference type="WBParaSite" id="JU765_v2.g19782.t1"/>
    </source>
</evidence>